<protein>
    <submittedName>
        <fullName evidence="3">CHRD domain-containing protein</fullName>
    </submittedName>
</protein>
<gene>
    <name evidence="3" type="ORF">FJZ47_10245</name>
</gene>
<dbReference type="Proteomes" id="UP000712673">
    <property type="component" value="Unassembled WGS sequence"/>
</dbReference>
<evidence type="ECO:0000313" key="3">
    <source>
        <dbReference type="EMBL" id="MBM3224170.1"/>
    </source>
</evidence>
<dbReference type="EMBL" id="VGLS01000270">
    <property type="protein sequence ID" value="MBM3224170.1"/>
    <property type="molecule type" value="Genomic_DNA"/>
</dbReference>
<feature type="compositionally biased region" description="Low complexity" evidence="1">
    <location>
        <begin position="11"/>
        <end position="21"/>
    </location>
</feature>
<feature type="domain" description="CHRD" evidence="2">
    <location>
        <begin position="37"/>
        <end position="77"/>
    </location>
</feature>
<name>A0A937W2V5_UNCTE</name>
<sequence>MLERGTSSRCAGASGLSSSTGAGYGNLDRREFASSFSRACWGRREYFADAIAHLLSGNAYVNVHTDAFRGGELRGQVVNP</sequence>
<organism evidence="3 4">
    <name type="scientific">Tectimicrobiota bacterium</name>
    <dbReference type="NCBI Taxonomy" id="2528274"/>
    <lineage>
        <taxon>Bacteria</taxon>
        <taxon>Pseudomonadati</taxon>
        <taxon>Nitrospinota/Tectimicrobiota group</taxon>
        <taxon>Candidatus Tectimicrobiota</taxon>
    </lineage>
</organism>
<dbReference type="Pfam" id="PF07452">
    <property type="entry name" value="CHRD"/>
    <property type="match status" value="1"/>
</dbReference>
<accession>A0A937W2V5</accession>
<dbReference type="InterPro" id="IPR010895">
    <property type="entry name" value="CHRD"/>
</dbReference>
<proteinExistence type="predicted"/>
<reference evidence="3" key="1">
    <citation type="submission" date="2019-03" db="EMBL/GenBank/DDBJ databases">
        <title>Lake Tanganyika Metagenome-Assembled Genomes (MAGs).</title>
        <authorList>
            <person name="Tran P."/>
        </authorList>
    </citation>
    <scope>NUCLEOTIDE SEQUENCE</scope>
    <source>
        <strain evidence="3">K_DeepCast_65m_m2_066</strain>
    </source>
</reference>
<evidence type="ECO:0000313" key="4">
    <source>
        <dbReference type="Proteomes" id="UP000712673"/>
    </source>
</evidence>
<feature type="region of interest" description="Disordered" evidence="1">
    <location>
        <begin position="1"/>
        <end position="26"/>
    </location>
</feature>
<evidence type="ECO:0000256" key="1">
    <source>
        <dbReference type="SAM" id="MobiDB-lite"/>
    </source>
</evidence>
<dbReference type="AlphaFoldDB" id="A0A937W2V5"/>
<evidence type="ECO:0000259" key="2">
    <source>
        <dbReference type="Pfam" id="PF07452"/>
    </source>
</evidence>
<comment type="caution">
    <text evidence="3">The sequence shown here is derived from an EMBL/GenBank/DDBJ whole genome shotgun (WGS) entry which is preliminary data.</text>
</comment>